<dbReference type="Proteomes" id="UP000887580">
    <property type="component" value="Unplaced"/>
</dbReference>
<organism evidence="1 2">
    <name type="scientific">Panagrolaimus sp. PS1159</name>
    <dbReference type="NCBI Taxonomy" id="55785"/>
    <lineage>
        <taxon>Eukaryota</taxon>
        <taxon>Metazoa</taxon>
        <taxon>Ecdysozoa</taxon>
        <taxon>Nematoda</taxon>
        <taxon>Chromadorea</taxon>
        <taxon>Rhabditida</taxon>
        <taxon>Tylenchina</taxon>
        <taxon>Panagrolaimomorpha</taxon>
        <taxon>Panagrolaimoidea</taxon>
        <taxon>Panagrolaimidae</taxon>
        <taxon>Panagrolaimus</taxon>
    </lineage>
</organism>
<protein>
    <submittedName>
        <fullName evidence="2">Phosducin thioredoxin-like domain-containing protein</fullName>
    </submittedName>
</protein>
<dbReference type="WBParaSite" id="PS1159_v2.g19081.t1">
    <property type="protein sequence ID" value="PS1159_v2.g19081.t1"/>
    <property type="gene ID" value="PS1159_v2.g19081"/>
</dbReference>
<sequence length="239" mass="27411">MANLDERFLDGPNVGYCSDSDDEEAAPPKIPPLDDNNADLPPQPGNGGPRTGPKGVLNDYQLHQEELRQSQKERDRLIAKQIKRMYVAPTPQNDDDKEEDELAKLRQQRLEKMRQMRYGQIQELTDKYQFLNVIENGSEDELIIIHIYRDDLDACKLLNDALLILSSETKDSKFYKVKAALLNTSDNFERNALPTLQLYLGGSIVANFVRITDELPEDFDNKDIYNLIQKRDISLKLKS</sequence>
<evidence type="ECO:0000313" key="2">
    <source>
        <dbReference type="WBParaSite" id="PS1159_v2.g19081.t1"/>
    </source>
</evidence>
<reference evidence="2" key="1">
    <citation type="submission" date="2022-11" db="UniProtKB">
        <authorList>
            <consortium name="WormBaseParasite"/>
        </authorList>
    </citation>
    <scope>IDENTIFICATION</scope>
</reference>
<evidence type="ECO:0000313" key="1">
    <source>
        <dbReference type="Proteomes" id="UP000887580"/>
    </source>
</evidence>
<proteinExistence type="predicted"/>
<name>A0AC35FN37_9BILA</name>
<accession>A0AC35FN37</accession>